<reference evidence="3 4" key="1">
    <citation type="journal article" date="2021" name="Cell">
        <title>Tracing the genetic footprints of vertebrate landing in non-teleost ray-finned fishes.</title>
        <authorList>
            <person name="Bi X."/>
            <person name="Wang K."/>
            <person name="Yang L."/>
            <person name="Pan H."/>
            <person name="Jiang H."/>
            <person name="Wei Q."/>
            <person name="Fang M."/>
            <person name="Yu H."/>
            <person name="Zhu C."/>
            <person name="Cai Y."/>
            <person name="He Y."/>
            <person name="Gan X."/>
            <person name="Zeng H."/>
            <person name="Yu D."/>
            <person name="Zhu Y."/>
            <person name="Jiang H."/>
            <person name="Qiu Q."/>
            <person name="Yang H."/>
            <person name="Zhang Y.E."/>
            <person name="Wang W."/>
            <person name="Zhu M."/>
            <person name="He S."/>
            <person name="Zhang G."/>
        </authorList>
    </citation>
    <scope>NUCLEOTIDE SEQUENCE [LARGE SCALE GENOMIC DNA]</scope>
    <source>
        <strain evidence="3">Bchr_013</strain>
    </source>
</reference>
<comment type="caution">
    <text evidence="3">The sequence shown here is derived from an EMBL/GenBank/DDBJ whole genome shotgun (WGS) entry which is preliminary data.</text>
</comment>
<feature type="non-terminal residue" evidence="3">
    <location>
        <position position="1"/>
    </location>
</feature>
<proteinExistence type="predicted"/>
<dbReference type="SUPFAM" id="SSF50729">
    <property type="entry name" value="PH domain-like"/>
    <property type="match status" value="1"/>
</dbReference>
<dbReference type="Gene3D" id="2.30.29.30">
    <property type="entry name" value="Pleckstrin-homology domain (PH domain)/Phosphotyrosine-binding domain (PTB)"/>
    <property type="match status" value="1"/>
</dbReference>
<dbReference type="AlphaFoldDB" id="A0A8X7WXJ9"/>
<sequence>MDSGVFHHSPDGYHGDLQVTLQEDKETVDSPITWKYVLVKLKKKEFLSDPEVLLVTWIERTKHFWVKDYKGPWEIPDGKLSWEEGWQRIWEWRIVLLLIIGSVLHRWKKSWVDIWMDGNLVYYQDESRKDYEGRIYLKQKCTAMRVGQECADVQPPEGMTRDCLLMVCVKGGCNLTLCANSADEALAWKLTLQEARKNPVYVYDPYEDSYHTVPLDGHNAVYISPGHGYLGPHHVVVHQEPCFSMGEQVALGMLAGMATGAALRSLMWMPFWI</sequence>
<name>A0A8X7WXJ9_POLSE</name>
<keyword evidence="2" id="KW-0472">Membrane</keyword>
<evidence type="ECO:0000313" key="3">
    <source>
        <dbReference type="EMBL" id="KAG2457375.1"/>
    </source>
</evidence>
<dbReference type="FunFam" id="2.30.29.30:FF:000073">
    <property type="entry name" value="Pleckstrin homology domain-containing family B member 2"/>
    <property type="match status" value="1"/>
</dbReference>
<feature type="non-terminal residue" evidence="3">
    <location>
        <position position="273"/>
    </location>
</feature>
<evidence type="ECO:0000256" key="2">
    <source>
        <dbReference type="ARBA" id="ARBA00023136"/>
    </source>
</evidence>
<dbReference type="GO" id="GO:0045595">
    <property type="term" value="P:regulation of cell differentiation"/>
    <property type="evidence" value="ECO:0007669"/>
    <property type="project" value="TreeGrafter"/>
</dbReference>
<dbReference type="PANTHER" id="PTHR14309">
    <property type="entry name" value="EXPRESSED PROTEIN"/>
    <property type="match status" value="1"/>
</dbReference>
<comment type="subcellular location">
    <subcellularLocation>
        <location evidence="1">Membrane</location>
    </subcellularLocation>
</comment>
<dbReference type="PANTHER" id="PTHR14309:SF7">
    <property type="entry name" value="PLECKSTRIN HOMOLOGY DOMAIN-CONTAINING FAMILY B MEMBER 1"/>
    <property type="match status" value="1"/>
</dbReference>
<gene>
    <name evidence="3" type="primary">Plekhb1</name>
    <name evidence="3" type="ORF">GTO96_0013114</name>
</gene>
<dbReference type="Proteomes" id="UP000886611">
    <property type="component" value="Unassembled WGS sequence"/>
</dbReference>
<organism evidence="3 4">
    <name type="scientific">Polypterus senegalus</name>
    <name type="common">Senegal bichir</name>
    <dbReference type="NCBI Taxonomy" id="55291"/>
    <lineage>
        <taxon>Eukaryota</taxon>
        <taxon>Metazoa</taxon>
        <taxon>Chordata</taxon>
        <taxon>Craniata</taxon>
        <taxon>Vertebrata</taxon>
        <taxon>Euteleostomi</taxon>
        <taxon>Actinopterygii</taxon>
        <taxon>Polypteriformes</taxon>
        <taxon>Polypteridae</taxon>
        <taxon>Polypterus</taxon>
    </lineage>
</organism>
<dbReference type="InterPro" id="IPR011993">
    <property type="entry name" value="PH-like_dom_sf"/>
</dbReference>
<dbReference type="EMBL" id="JAATIS010008602">
    <property type="protein sequence ID" value="KAG2457375.1"/>
    <property type="molecule type" value="Genomic_DNA"/>
</dbReference>
<accession>A0A8X7WXJ9</accession>
<dbReference type="InterPro" id="IPR039680">
    <property type="entry name" value="PLEKHB1/2"/>
</dbReference>
<dbReference type="GO" id="GO:0016020">
    <property type="term" value="C:membrane"/>
    <property type="evidence" value="ECO:0007669"/>
    <property type="project" value="UniProtKB-SubCell"/>
</dbReference>
<evidence type="ECO:0000256" key="1">
    <source>
        <dbReference type="ARBA" id="ARBA00004370"/>
    </source>
</evidence>
<keyword evidence="4" id="KW-1185">Reference proteome</keyword>
<evidence type="ECO:0000313" key="4">
    <source>
        <dbReference type="Proteomes" id="UP000886611"/>
    </source>
</evidence>
<protein>
    <submittedName>
        <fullName evidence="3">PKHB1 protein</fullName>
    </submittedName>
</protein>